<protein>
    <recommendedName>
        <fullName evidence="4">Protein sleepless</fullName>
    </recommendedName>
</protein>
<accession>A0A7R9BXN5</accession>
<keyword evidence="3" id="KW-1185">Reference proteome</keyword>
<evidence type="ECO:0000313" key="3">
    <source>
        <dbReference type="Proteomes" id="UP000678499"/>
    </source>
</evidence>
<dbReference type="EMBL" id="OA885296">
    <property type="protein sequence ID" value="CAD7281875.1"/>
    <property type="molecule type" value="Genomic_DNA"/>
</dbReference>
<evidence type="ECO:0000313" key="2">
    <source>
        <dbReference type="EMBL" id="CAD7281875.1"/>
    </source>
</evidence>
<evidence type="ECO:0000256" key="1">
    <source>
        <dbReference type="SAM" id="Phobius"/>
    </source>
</evidence>
<dbReference type="AlphaFoldDB" id="A0A7R9BXN5"/>
<dbReference type="Proteomes" id="UP000678499">
    <property type="component" value="Unassembled WGS sequence"/>
</dbReference>
<gene>
    <name evidence="2" type="ORF">NMOB1V02_LOCUS9510</name>
</gene>
<sequence length="74" mass="8004">MARNCSFPWMKWEGECNLVQPSGKNSPRAKLKGYMCLCKGDLCNNASGLLGLGLLATTLVSLVGALFVGRFTQH</sequence>
<keyword evidence="1" id="KW-0472">Membrane</keyword>
<proteinExistence type="predicted"/>
<feature type="transmembrane region" description="Helical" evidence="1">
    <location>
        <begin position="49"/>
        <end position="68"/>
    </location>
</feature>
<evidence type="ECO:0008006" key="4">
    <source>
        <dbReference type="Google" id="ProtNLM"/>
    </source>
</evidence>
<keyword evidence="1" id="KW-0812">Transmembrane</keyword>
<organism evidence="2">
    <name type="scientific">Notodromas monacha</name>
    <dbReference type="NCBI Taxonomy" id="399045"/>
    <lineage>
        <taxon>Eukaryota</taxon>
        <taxon>Metazoa</taxon>
        <taxon>Ecdysozoa</taxon>
        <taxon>Arthropoda</taxon>
        <taxon>Crustacea</taxon>
        <taxon>Oligostraca</taxon>
        <taxon>Ostracoda</taxon>
        <taxon>Podocopa</taxon>
        <taxon>Podocopida</taxon>
        <taxon>Cypridocopina</taxon>
        <taxon>Cypridoidea</taxon>
        <taxon>Cyprididae</taxon>
        <taxon>Notodromas</taxon>
    </lineage>
</organism>
<reference evidence="2" key="1">
    <citation type="submission" date="2020-11" db="EMBL/GenBank/DDBJ databases">
        <authorList>
            <person name="Tran Van P."/>
        </authorList>
    </citation>
    <scope>NUCLEOTIDE SEQUENCE</scope>
</reference>
<keyword evidence="1" id="KW-1133">Transmembrane helix</keyword>
<dbReference type="EMBL" id="CAJPEX010003259">
    <property type="protein sequence ID" value="CAG0922027.1"/>
    <property type="molecule type" value="Genomic_DNA"/>
</dbReference>
<name>A0A7R9BXN5_9CRUS</name>